<evidence type="ECO:0000313" key="1">
    <source>
        <dbReference type="EMBL" id="BBY42747.1"/>
    </source>
</evidence>
<reference evidence="1 2" key="1">
    <citation type="journal article" date="2019" name="Emerg. Microbes Infect.">
        <title>Comprehensive subspecies identification of 175 nontuberculous mycobacteria species based on 7547 genomic profiles.</title>
        <authorList>
            <person name="Matsumoto Y."/>
            <person name="Kinjo T."/>
            <person name="Motooka D."/>
            <person name="Nabeya D."/>
            <person name="Jung N."/>
            <person name="Uechi K."/>
            <person name="Horii T."/>
            <person name="Iida T."/>
            <person name="Fujita J."/>
            <person name="Nakamura S."/>
        </authorList>
    </citation>
    <scope>NUCLEOTIDE SEQUENCE [LARGE SCALE GENOMIC DNA]</scope>
    <source>
        <strain evidence="1 2">JCM 18439</strain>
    </source>
</reference>
<gene>
    <name evidence="1" type="ORF">MCEL_10420</name>
</gene>
<accession>A0A7I7RE02</accession>
<dbReference type="AlphaFoldDB" id="A0A7I7RE02"/>
<sequence>MVAAEYDGDQHRTNRAAYVKDMRVLRKLADMGWIVVRVIKEDTDKDVVERAWTALVSRGWRPDRR</sequence>
<proteinExistence type="predicted"/>
<evidence type="ECO:0000313" key="2">
    <source>
        <dbReference type="Proteomes" id="UP000466431"/>
    </source>
</evidence>
<name>A0A7I7RE02_MYCCF</name>
<dbReference type="Proteomes" id="UP000466431">
    <property type="component" value="Chromosome"/>
</dbReference>
<protein>
    <recommendedName>
        <fullName evidence="3">DUF559 domain-containing protein</fullName>
    </recommendedName>
</protein>
<dbReference type="KEGG" id="mcee:MCEL_10420"/>
<organism evidence="1 2">
    <name type="scientific">Mycolicibacterium celeriflavum</name>
    <name type="common">Mycobacterium celeriflavum</name>
    <dbReference type="NCBI Taxonomy" id="1249101"/>
    <lineage>
        <taxon>Bacteria</taxon>
        <taxon>Bacillati</taxon>
        <taxon>Actinomycetota</taxon>
        <taxon>Actinomycetes</taxon>
        <taxon>Mycobacteriales</taxon>
        <taxon>Mycobacteriaceae</taxon>
        <taxon>Mycolicibacterium</taxon>
    </lineage>
</organism>
<evidence type="ECO:0008006" key="3">
    <source>
        <dbReference type="Google" id="ProtNLM"/>
    </source>
</evidence>
<keyword evidence="2" id="KW-1185">Reference proteome</keyword>
<dbReference type="EMBL" id="AP022591">
    <property type="protein sequence ID" value="BBY42747.1"/>
    <property type="molecule type" value="Genomic_DNA"/>
</dbReference>